<evidence type="ECO:0000256" key="1">
    <source>
        <dbReference type="ARBA" id="ARBA00022460"/>
    </source>
</evidence>
<dbReference type="InterPro" id="IPR000618">
    <property type="entry name" value="Insect_cuticle"/>
</dbReference>
<protein>
    <submittedName>
        <fullName evidence="4">Putative LOC100870303 [Apis florea]</fullName>
    </submittedName>
</protein>
<dbReference type="GO" id="GO:0031012">
    <property type="term" value="C:extracellular matrix"/>
    <property type="evidence" value="ECO:0007669"/>
    <property type="project" value="TreeGrafter"/>
</dbReference>
<dbReference type="PROSITE" id="PS51155">
    <property type="entry name" value="CHIT_BIND_RR_2"/>
    <property type="match status" value="1"/>
</dbReference>
<name>A0A0K2T210_LEPSM</name>
<dbReference type="InterPro" id="IPR051217">
    <property type="entry name" value="Insect_Cuticle_Struc_Prot"/>
</dbReference>
<evidence type="ECO:0000256" key="2">
    <source>
        <dbReference type="PROSITE-ProRule" id="PRU00497"/>
    </source>
</evidence>
<keyword evidence="3" id="KW-0732">Signal</keyword>
<dbReference type="AlphaFoldDB" id="A0A0K2T210"/>
<reference evidence="4" key="1">
    <citation type="submission" date="2014-05" db="EMBL/GenBank/DDBJ databases">
        <authorList>
            <person name="Chronopoulou M."/>
        </authorList>
    </citation>
    <scope>NUCLEOTIDE SEQUENCE</scope>
    <source>
        <tissue evidence="4">Whole organism</tissue>
    </source>
</reference>
<dbReference type="PANTHER" id="PTHR12236:SF79">
    <property type="entry name" value="CUTICULAR PROTEIN 50CB-RELATED"/>
    <property type="match status" value="1"/>
</dbReference>
<dbReference type="OrthoDB" id="8021718at2759"/>
<proteinExistence type="predicted"/>
<organism evidence="4">
    <name type="scientific">Lepeophtheirus salmonis</name>
    <name type="common">Salmon louse</name>
    <name type="synonym">Caligus salmonis</name>
    <dbReference type="NCBI Taxonomy" id="72036"/>
    <lineage>
        <taxon>Eukaryota</taxon>
        <taxon>Metazoa</taxon>
        <taxon>Ecdysozoa</taxon>
        <taxon>Arthropoda</taxon>
        <taxon>Crustacea</taxon>
        <taxon>Multicrustacea</taxon>
        <taxon>Hexanauplia</taxon>
        <taxon>Copepoda</taxon>
        <taxon>Siphonostomatoida</taxon>
        <taxon>Caligidae</taxon>
        <taxon>Lepeophtheirus</taxon>
    </lineage>
</organism>
<sequence>MALVKNLIVSLCFACVSATSPAPYAPAEVYPDTAPVYNYRYGVNDQEYGPIFSQEENRDNYNTDGEYRVNLPDGRVQIVSYSADSNGYLADVKYEGEPTYPAASYTPAPYKPAPAPYKQAPAYNPAPAYKSAPYEPIPAPYRPSPVYRPVSVYRPAPAPVTYATTTTLAPTTTTTTYAPPKASSYTPIYRPSYNPAPYRPAAYQPAYLKRTYGYKTVTEAAPVVEDPEEISEE</sequence>
<dbReference type="InterPro" id="IPR031311">
    <property type="entry name" value="CHIT_BIND_RR_consensus"/>
</dbReference>
<feature type="chain" id="PRO_5005487413" evidence="3">
    <location>
        <begin position="19"/>
        <end position="233"/>
    </location>
</feature>
<keyword evidence="1 2" id="KW-0193">Cuticle</keyword>
<feature type="signal peptide" evidence="3">
    <location>
        <begin position="1"/>
        <end position="18"/>
    </location>
</feature>
<dbReference type="PANTHER" id="PTHR12236">
    <property type="entry name" value="STRUCTURAL CONTITUENT OF CUTICLE"/>
    <property type="match status" value="1"/>
</dbReference>
<evidence type="ECO:0000313" key="4">
    <source>
        <dbReference type="EMBL" id="CDW20063.1"/>
    </source>
</evidence>
<dbReference type="Pfam" id="PF00379">
    <property type="entry name" value="Chitin_bind_4"/>
    <property type="match status" value="1"/>
</dbReference>
<evidence type="ECO:0000256" key="3">
    <source>
        <dbReference type="SAM" id="SignalP"/>
    </source>
</evidence>
<dbReference type="PROSITE" id="PS00233">
    <property type="entry name" value="CHIT_BIND_RR_1"/>
    <property type="match status" value="1"/>
</dbReference>
<dbReference type="GO" id="GO:0042302">
    <property type="term" value="F:structural constituent of cuticle"/>
    <property type="evidence" value="ECO:0007669"/>
    <property type="project" value="UniProtKB-UniRule"/>
</dbReference>
<dbReference type="EMBL" id="HACA01002702">
    <property type="protein sequence ID" value="CDW20063.1"/>
    <property type="molecule type" value="Transcribed_RNA"/>
</dbReference>
<accession>A0A0K2T210</accession>
<dbReference type="GO" id="GO:0005615">
    <property type="term" value="C:extracellular space"/>
    <property type="evidence" value="ECO:0007669"/>
    <property type="project" value="TreeGrafter"/>
</dbReference>